<protein>
    <submittedName>
        <fullName evidence="1">Uncharacterized protein</fullName>
    </submittedName>
</protein>
<dbReference type="Proteomes" id="UP000742786">
    <property type="component" value="Unassembled WGS sequence"/>
</dbReference>
<sequence>MLPFGLRPPGPSAPTLDILIQPSIDFGQAWQRRIEKIVGGDHIQLAHIDDLIALKSGTGRLRDQSDIAALERLKQLGAS</sequence>
<dbReference type="EMBL" id="CAJQUM010000001">
    <property type="protein sequence ID" value="CAG4885356.1"/>
    <property type="molecule type" value="Genomic_DNA"/>
</dbReference>
<gene>
    <name evidence="1" type="ORF">GTOL_13239</name>
</gene>
<reference evidence="1" key="1">
    <citation type="submission" date="2021-04" db="EMBL/GenBank/DDBJ databases">
        <authorList>
            <person name="Hornung B."/>
        </authorList>
    </citation>
    <scope>NUCLEOTIDE SEQUENCE</scope>
    <source>
        <strain evidence="1">G5G6</strain>
    </source>
</reference>
<evidence type="ECO:0000313" key="2">
    <source>
        <dbReference type="Proteomes" id="UP000742786"/>
    </source>
</evidence>
<evidence type="ECO:0000313" key="1">
    <source>
        <dbReference type="EMBL" id="CAG4885356.1"/>
    </source>
</evidence>
<keyword evidence="2" id="KW-1185">Reference proteome</keyword>
<organism evidence="1 2">
    <name type="scientific">Georgfuchsia toluolica</name>
    <dbReference type="NCBI Taxonomy" id="424218"/>
    <lineage>
        <taxon>Bacteria</taxon>
        <taxon>Pseudomonadati</taxon>
        <taxon>Pseudomonadota</taxon>
        <taxon>Betaproteobacteria</taxon>
        <taxon>Nitrosomonadales</taxon>
        <taxon>Sterolibacteriaceae</taxon>
        <taxon>Georgfuchsia</taxon>
    </lineage>
</organism>
<accession>A0A916N3R0</accession>
<dbReference type="AlphaFoldDB" id="A0A916N3R0"/>
<comment type="caution">
    <text evidence="1">The sequence shown here is derived from an EMBL/GenBank/DDBJ whole genome shotgun (WGS) entry which is preliminary data.</text>
</comment>
<proteinExistence type="predicted"/>
<name>A0A916N3R0_9PROT</name>